<comment type="caution">
    <text evidence="1">The sequence shown here is derived from an EMBL/GenBank/DDBJ whole genome shotgun (WGS) entry which is preliminary data.</text>
</comment>
<dbReference type="Gene3D" id="1.10.12.10">
    <property type="entry name" value="Lyase 2-enoyl-coa Hydratase, Chain A, domain 2"/>
    <property type="match status" value="1"/>
</dbReference>
<dbReference type="AlphaFoldDB" id="A0A0F9NU79"/>
<dbReference type="Pfam" id="PF00378">
    <property type="entry name" value="ECH_1"/>
    <property type="match status" value="1"/>
</dbReference>
<dbReference type="PANTHER" id="PTHR43459">
    <property type="entry name" value="ENOYL-COA HYDRATASE"/>
    <property type="match status" value="1"/>
</dbReference>
<dbReference type="Gene3D" id="3.90.226.10">
    <property type="entry name" value="2-enoyl-CoA Hydratase, Chain A, domain 1"/>
    <property type="match status" value="1"/>
</dbReference>
<evidence type="ECO:0008006" key="2">
    <source>
        <dbReference type="Google" id="ProtNLM"/>
    </source>
</evidence>
<evidence type="ECO:0000313" key="1">
    <source>
        <dbReference type="EMBL" id="KKN15667.1"/>
    </source>
</evidence>
<proteinExistence type="predicted"/>
<reference evidence="1" key="1">
    <citation type="journal article" date="2015" name="Nature">
        <title>Complex archaea that bridge the gap between prokaryotes and eukaryotes.</title>
        <authorList>
            <person name="Spang A."/>
            <person name="Saw J.H."/>
            <person name="Jorgensen S.L."/>
            <person name="Zaremba-Niedzwiedzka K."/>
            <person name="Martijn J."/>
            <person name="Lind A.E."/>
            <person name="van Eijk R."/>
            <person name="Schleper C."/>
            <person name="Guy L."/>
            <person name="Ettema T.J."/>
        </authorList>
    </citation>
    <scope>NUCLEOTIDE SEQUENCE</scope>
</reference>
<dbReference type="CDD" id="cd06558">
    <property type="entry name" value="crotonase-like"/>
    <property type="match status" value="1"/>
</dbReference>
<dbReference type="EMBL" id="LAZR01003690">
    <property type="protein sequence ID" value="KKN15667.1"/>
    <property type="molecule type" value="Genomic_DNA"/>
</dbReference>
<dbReference type="InterPro" id="IPR014748">
    <property type="entry name" value="Enoyl-CoA_hydra_C"/>
</dbReference>
<dbReference type="PANTHER" id="PTHR43459:SF1">
    <property type="entry name" value="EG:BACN32G11.4 PROTEIN"/>
    <property type="match status" value="1"/>
</dbReference>
<sequence>MTHGLKIETSDQITTITLDDPATLNALTPILAKALADALTSAEQTSRVVILTGSPRAFCSGANLQSDGDSNLQNSDAGSALDHAYNPLMLTIRNLNIPLITAISGPAAGIGASIAMAGDIIIAGKNSYFLEAFCHIGLVPDGGATWMLVQNVGRVRAAELALLGEKLPAQQAFDWGMVTRVVEDQSVTSTAQDFAERLAKGPTHALGLMRKLLWAAGDASFETQLAAESSAQSAAGRHPHFAEGVAAFLEKRKASFE</sequence>
<dbReference type="InterPro" id="IPR001753">
    <property type="entry name" value="Enoyl-CoA_hydra/iso"/>
</dbReference>
<dbReference type="InterPro" id="IPR029045">
    <property type="entry name" value="ClpP/crotonase-like_dom_sf"/>
</dbReference>
<name>A0A0F9NU79_9ZZZZ</name>
<organism evidence="1">
    <name type="scientific">marine sediment metagenome</name>
    <dbReference type="NCBI Taxonomy" id="412755"/>
    <lineage>
        <taxon>unclassified sequences</taxon>
        <taxon>metagenomes</taxon>
        <taxon>ecological metagenomes</taxon>
    </lineage>
</organism>
<gene>
    <name evidence="1" type="ORF">LCGC14_0983690</name>
</gene>
<protein>
    <recommendedName>
        <fullName evidence="2">Enoyl-CoA hydratase</fullName>
    </recommendedName>
</protein>
<dbReference type="SUPFAM" id="SSF52096">
    <property type="entry name" value="ClpP/crotonase"/>
    <property type="match status" value="1"/>
</dbReference>
<accession>A0A0F9NU79</accession>